<dbReference type="Proteomes" id="UP000650833">
    <property type="component" value="Unassembled WGS sequence"/>
</dbReference>
<dbReference type="InterPro" id="IPR038717">
    <property type="entry name" value="Tc1-like_DDE_dom"/>
</dbReference>
<dbReference type="OrthoDB" id="2201966at2759"/>
<dbReference type="GO" id="GO:0003676">
    <property type="term" value="F:nucleic acid binding"/>
    <property type="evidence" value="ECO:0007669"/>
    <property type="project" value="InterPro"/>
</dbReference>
<accession>A0A8H7R9W3</accession>
<comment type="caution">
    <text evidence="2">The sequence shown here is derived from an EMBL/GenBank/DDBJ whole genome shotgun (WGS) entry which is preliminary data.</text>
</comment>
<dbReference type="AlphaFoldDB" id="A0A8H7R9W3"/>
<name>A0A8H7R9W3_9FUNG</name>
<proteinExistence type="predicted"/>
<sequence length="178" mass="20226">MDSIYYNPSEDPLLADDESIDEMDFSNLAIQYGEGQMLIDIETIPILELQLFEIDKVMGNLAAEQCGIPRSSAYKLLDEFNAGDSSVLPGNIPKALKVHHSRFVLDAINQRGYKPLFMAPYSPFLNPIEECWPKIKKNIRRNPLNKSDMLTSRIAEACKQVTVADCQGWIRHAESYWD</sequence>
<reference evidence="2" key="1">
    <citation type="submission" date="2020-12" db="EMBL/GenBank/DDBJ databases">
        <title>Metabolic potential, ecology and presence of endohyphal bacteria is reflected in genomic diversity of Mucoromycotina.</title>
        <authorList>
            <person name="Muszewska A."/>
            <person name="Okrasinska A."/>
            <person name="Steczkiewicz K."/>
            <person name="Drgas O."/>
            <person name="Orlowska M."/>
            <person name="Perlinska-Lenart U."/>
            <person name="Aleksandrzak-Piekarczyk T."/>
            <person name="Szatraj K."/>
            <person name="Zielenkiewicz U."/>
            <person name="Pilsyk S."/>
            <person name="Malc E."/>
            <person name="Mieczkowski P."/>
            <person name="Kruszewska J.S."/>
            <person name="Biernat P."/>
            <person name="Pawlowska J."/>
        </authorList>
    </citation>
    <scope>NUCLEOTIDE SEQUENCE</scope>
    <source>
        <strain evidence="2">CBS 226.32</strain>
    </source>
</reference>
<evidence type="ECO:0000313" key="2">
    <source>
        <dbReference type="EMBL" id="KAG2206385.1"/>
    </source>
</evidence>
<evidence type="ECO:0000313" key="3">
    <source>
        <dbReference type="Proteomes" id="UP000650833"/>
    </source>
</evidence>
<feature type="domain" description="Tc1-like transposase DDE" evidence="1">
    <location>
        <begin position="96"/>
        <end position="146"/>
    </location>
</feature>
<dbReference type="Gene3D" id="3.30.420.10">
    <property type="entry name" value="Ribonuclease H-like superfamily/Ribonuclease H"/>
    <property type="match status" value="1"/>
</dbReference>
<organism evidence="2 3">
    <name type="scientific">Mucor plumbeus</name>
    <dbReference type="NCBI Taxonomy" id="97098"/>
    <lineage>
        <taxon>Eukaryota</taxon>
        <taxon>Fungi</taxon>
        <taxon>Fungi incertae sedis</taxon>
        <taxon>Mucoromycota</taxon>
        <taxon>Mucoromycotina</taxon>
        <taxon>Mucoromycetes</taxon>
        <taxon>Mucorales</taxon>
        <taxon>Mucorineae</taxon>
        <taxon>Mucoraceae</taxon>
        <taxon>Mucor</taxon>
    </lineage>
</organism>
<evidence type="ECO:0000259" key="1">
    <source>
        <dbReference type="Pfam" id="PF13358"/>
    </source>
</evidence>
<keyword evidence="3" id="KW-1185">Reference proteome</keyword>
<dbReference type="EMBL" id="JAEPRC010000152">
    <property type="protein sequence ID" value="KAG2206385.1"/>
    <property type="molecule type" value="Genomic_DNA"/>
</dbReference>
<dbReference type="InterPro" id="IPR036397">
    <property type="entry name" value="RNaseH_sf"/>
</dbReference>
<gene>
    <name evidence="2" type="ORF">INT46_003814</name>
</gene>
<dbReference type="Pfam" id="PF13358">
    <property type="entry name" value="DDE_3"/>
    <property type="match status" value="1"/>
</dbReference>
<protein>
    <recommendedName>
        <fullName evidence="1">Tc1-like transposase DDE domain-containing protein</fullName>
    </recommendedName>
</protein>